<organism evidence="1 2">
    <name type="scientific">Phytophthora megakarya</name>
    <dbReference type="NCBI Taxonomy" id="4795"/>
    <lineage>
        <taxon>Eukaryota</taxon>
        <taxon>Sar</taxon>
        <taxon>Stramenopiles</taxon>
        <taxon>Oomycota</taxon>
        <taxon>Peronosporomycetes</taxon>
        <taxon>Peronosporales</taxon>
        <taxon>Peronosporaceae</taxon>
        <taxon>Phytophthora</taxon>
    </lineage>
</organism>
<comment type="caution">
    <text evidence="1">The sequence shown here is derived from an EMBL/GenBank/DDBJ whole genome shotgun (WGS) entry which is preliminary data.</text>
</comment>
<name>A0A225UK95_9STRA</name>
<dbReference type="AlphaFoldDB" id="A0A225UK95"/>
<evidence type="ECO:0000313" key="2">
    <source>
        <dbReference type="Proteomes" id="UP000198211"/>
    </source>
</evidence>
<evidence type="ECO:0000313" key="1">
    <source>
        <dbReference type="EMBL" id="OWY93554.1"/>
    </source>
</evidence>
<reference evidence="2" key="1">
    <citation type="submission" date="2017-03" db="EMBL/GenBank/DDBJ databases">
        <title>Phytopthora megakarya and P. palmivora, two closely related causual agents of cacao black pod achieved similar genome size and gene model numbers by different mechanisms.</title>
        <authorList>
            <person name="Ali S."/>
            <person name="Shao J."/>
            <person name="Larry D.J."/>
            <person name="Kronmiller B."/>
            <person name="Shen D."/>
            <person name="Strem M.D."/>
            <person name="Melnick R.L."/>
            <person name="Guiltinan M.J."/>
            <person name="Tyler B.M."/>
            <person name="Meinhardt L.W."/>
            <person name="Bailey B.A."/>
        </authorList>
    </citation>
    <scope>NUCLEOTIDE SEQUENCE [LARGE SCALE GENOMIC DNA]</scope>
    <source>
        <strain evidence="2">zdho120</strain>
    </source>
</reference>
<dbReference type="OrthoDB" id="123558at2759"/>
<accession>A0A225UK95</accession>
<dbReference type="Proteomes" id="UP000198211">
    <property type="component" value="Unassembled WGS sequence"/>
</dbReference>
<gene>
    <name evidence="1" type="ORF">PHMEG_00037010</name>
</gene>
<keyword evidence="2" id="KW-1185">Reference proteome</keyword>
<sequence length="298" mass="34356">MFPGIPERLEFVAEYCLASLVYHYSYLKEQLSPEHQLFETPLFQYPELQFQLFERVKTGDGSENSRIRPTGIPPHVSVLCEMKWLKQSVVEALSRIESTRVETVKDIIGELEARAIGAGTVTYDGLNDAIRSCLQETGVDDLVQRLTIPVQQTPDATTDNQDNERMLAHFWGGQFRRVPTDFQVPDCSTRQAWILWRCGNGVKQWPPFRLLDGRDMPDRKQQRRLSDLRFVMKKLELDAASKNLLQHSQSIEDATSVYLACVDSVAVESRTERSRKRRRGQLSWSTIAKLLRQQKKKK</sequence>
<protein>
    <submittedName>
        <fullName evidence="1">Uncharacterized protein</fullName>
    </submittedName>
</protein>
<proteinExistence type="predicted"/>
<dbReference type="EMBL" id="NBNE01015860">
    <property type="protein sequence ID" value="OWY93554.1"/>
    <property type="molecule type" value="Genomic_DNA"/>
</dbReference>